<accession>A0A8J5G9Z6</accession>
<reference evidence="2 3" key="1">
    <citation type="submission" date="2020-08" db="EMBL/GenBank/DDBJ databases">
        <title>Plant Genome Project.</title>
        <authorList>
            <person name="Zhang R.-G."/>
        </authorList>
    </citation>
    <scope>NUCLEOTIDE SEQUENCE [LARGE SCALE GENOMIC DNA]</scope>
    <source>
        <tissue evidence="2">Rhizome</tissue>
    </source>
</reference>
<evidence type="ECO:0000256" key="1">
    <source>
        <dbReference type="SAM" id="MobiDB-lite"/>
    </source>
</evidence>
<evidence type="ECO:0000313" key="3">
    <source>
        <dbReference type="Proteomes" id="UP000734854"/>
    </source>
</evidence>
<sequence length="757" mass="81786">MAWGPASSSCDTDAKRRQVSGKPPVLLRHVAYTPADRNSSPKLRFIIPYCPHFSDALIANPVGFCFFNCSSSSHRREKREGFGMVPPRKGDDLGRSEGSDRSPDGDESASPSADLSSGTKRVSPGRDAFARRLRDVLSGESDDREAAVLPWLQALDLQLPGACRADERSKPLLKLNVSGGPAEERLLAQLTQHFETSEVGMLARYLCVPLVSVRVGKVMKQGNILCPIDKRGQLNLNLLPSSNMRLSFIGDDGRIERLAVLSNDCDSPDVVIEEIYADASGRSFLLKLPGPQILYYWCSEKSKSHGLELLDKMKDLLRRKPSLTCLTGISESHLDSFATHLHAYILGCSSSVEVSPAASGLRETECQSSCSVSRLLRPRTMSAHAGKVHSLCQGSLCRRLNCFKDEMPRISSSIWTREKVKRHGDAHLSTSTRSSELIASVSTSSTAVVYLSKQENDNQSGTDGSSMLSSCLPDIPSLPSPFASLSPVSIHLPLSQIISSSSSFSPYYCWCPPCPSSLHPFHISTTPELMPLPPLSSLLPVASSTVASVPAKLPIDVAELQALSLPNLVSVPLIPSSISVSLSLPCSQLPIFTPFMSDPIVHIPVIDFCSSGQAYLVSAGLAISSVISPLLPGLATPLIPKTESLMEKNAREMLHMLMASAPTVSGPQLMNVLPSVLNNLDKKFSCANKVNNHSAITSSSQLFCDGFSDGDTVSTDLPCLNFHSGGAPLLSVSFRFDMADHFDNNDTDEPPYHDNEP</sequence>
<organism evidence="2 3">
    <name type="scientific">Zingiber officinale</name>
    <name type="common">Ginger</name>
    <name type="synonym">Amomum zingiber</name>
    <dbReference type="NCBI Taxonomy" id="94328"/>
    <lineage>
        <taxon>Eukaryota</taxon>
        <taxon>Viridiplantae</taxon>
        <taxon>Streptophyta</taxon>
        <taxon>Embryophyta</taxon>
        <taxon>Tracheophyta</taxon>
        <taxon>Spermatophyta</taxon>
        <taxon>Magnoliopsida</taxon>
        <taxon>Liliopsida</taxon>
        <taxon>Zingiberales</taxon>
        <taxon>Zingiberaceae</taxon>
        <taxon>Zingiber</taxon>
    </lineage>
</organism>
<evidence type="ECO:0000313" key="2">
    <source>
        <dbReference type="EMBL" id="KAG6498814.1"/>
    </source>
</evidence>
<feature type="region of interest" description="Disordered" evidence="1">
    <location>
        <begin position="77"/>
        <end position="124"/>
    </location>
</feature>
<keyword evidence="3" id="KW-1185">Reference proteome</keyword>
<dbReference type="AlphaFoldDB" id="A0A8J5G9Z6"/>
<name>A0A8J5G9Z6_ZINOF</name>
<dbReference type="Proteomes" id="UP000734854">
    <property type="component" value="Unassembled WGS sequence"/>
</dbReference>
<feature type="region of interest" description="Disordered" evidence="1">
    <location>
        <begin position="1"/>
        <end position="22"/>
    </location>
</feature>
<proteinExistence type="predicted"/>
<comment type="caution">
    <text evidence="2">The sequence shown here is derived from an EMBL/GenBank/DDBJ whole genome shotgun (WGS) entry which is preliminary data.</text>
</comment>
<feature type="compositionally biased region" description="Polar residues" evidence="1">
    <location>
        <begin position="1"/>
        <end position="11"/>
    </location>
</feature>
<dbReference type="PANTHER" id="PTHR36741:SF1">
    <property type="entry name" value="OS07G0100500 PROTEIN"/>
    <property type="match status" value="1"/>
</dbReference>
<feature type="compositionally biased region" description="Polar residues" evidence="1">
    <location>
        <begin position="109"/>
        <end position="120"/>
    </location>
</feature>
<dbReference type="EMBL" id="JACMSC010000011">
    <property type="protein sequence ID" value="KAG6498814.1"/>
    <property type="molecule type" value="Genomic_DNA"/>
</dbReference>
<feature type="compositionally biased region" description="Basic and acidic residues" evidence="1">
    <location>
        <begin position="88"/>
        <end position="104"/>
    </location>
</feature>
<gene>
    <name evidence="2" type="ORF">ZIOFF_038563</name>
</gene>
<dbReference type="PANTHER" id="PTHR36741">
    <property type="entry name" value="OS07G0100500 PROTEIN"/>
    <property type="match status" value="1"/>
</dbReference>
<protein>
    <submittedName>
        <fullName evidence="2">Uncharacterized protein</fullName>
    </submittedName>
</protein>